<dbReference type="VEuPathDB" id="FungiDB:GLRG_02429"/>
<proteinExistence type="predicted"/>
<dbReference type="EMBL" id="GG697335">
    <property type="protein sequence ID" value="EFQ26609.1"/>
    <property type="molecule type" value="Genomic_DNA"/>
</dbReference>
<evidence type="ECO:0000313" key="2">
    <source>
        <dbReference type="Proteomes" id="UP000008782"/>
    </source>
</evidence>
<dbReference type="RefSeq" id="XP_008090629.1">
    <property type="nucleotide sequence ID" value="XM_008092438.1"/>
</dbReference>
<organism evidence="2">
    <name type="scientific">Colletotrichum graminicola (strain M1.001 / M2 / FGSC 10212)</name>
    <name type="common">Maize anthracnose fungus</name>
    <name type="synonym">Glomerella graminicola</name>
    <dbReference type="NCBI Taxonomy" id="645133"/>
    <lineage>
        <taxon>Eukaryota</taxon>
        <taxon>Fungi</taxon>
        <taxon>Dikarya</taxon>
        <taxon>Ascomycota</taxon>
        <taxon>Pezizomycotina</taxon>
        <taxon>Sordariomycetes</taxon>
        <taxon>Hypocreomycetidae</taxon>
        <taxon>Glomerellales</taxon>
        <taxon>Glomerellaceae</taxon>
        <taxon>Colletotrichum</taxon>
        <taxon>Colletotrichum graminicola species complex</taxon>
    </lineage>
</organism>
<dbReference type="AlphaFoldDB" id="E3Q6X1"/>
<name>E3Q6X1_COLGM</name>
<gene>
    <name evidence="1" type="ORF">GLRG_02429</name>
</gene>
<keyword evidence="2" id="KW-1185">Reference proteome</keyword>
<reference evidence="2" key="1">
    <citation type="journal article" date="2012" name="Nat. Genet.">
        <title>Lifestyle transitions in plant pathogenic Colletotrichum fungi deciphered by genome and transcriptome analyses.</title>
        <authorList>
            <person name="O'Connell R.J."/>
            <person name="Thon M.R."/>
            <person name="Hacquard S."/>
            <person name="Amyotte S.G."/>
            <person name="Kleemann J."/>
            <person name="Torres M.F."/>
            <person name="Damm U."/>
            <person name="Buiate E.A."/>
            <person name="Epstein L."/>
            <person name="Alkan N."/>
            <person name="Altmueller J."/>
            <person name="Alvarado-Balderrama L."/>
            <person name="Bauser C.A."/>
            <person name="Becker C."/>
            <person name="Birren B.W."/>
            <person name="Chen Z."/>
            <person name="Choi J."/>
            <person name="Crouch J.A."/>
            <person name="Duvick J.P."/>
            <person name="Farman M.A."/>
            <person name="Gan P."/>
            <person name="Heiman D."/>
            <person name="Henrissat B."/>
            <person name="Howard R.J."/>
            <person name="Kabbage M."/>
            <person name="Koch C."/>
            <person name="Kracher B."/>
            <person name="Kubo Y."/>
            <person name="Law A.D."/>
            <person name="Lebrun M.-H."/>
            <person name="Lee Y.-H."/>
            <person name="Miyara I."/>
            <person name="Moore N."/>
            <person name="Neumann U."/>
            <person name="Nordstroem K."/>
            <person name="Panaccione D.G."/>
            <person name="Panstruga R."/>
            <person name="Place M."/>
            <person name="Proctor R.H."/>
            <person name="Prusky D."/>
            <person name="Rech G."/>
            <person name="Reinhardt R."/>
            <person name="Rollins J.A."/>
            <person name="Rounsley S."/>
            <person name="Schardl C.L."/>
            <person name="Schwartz D.C."/>
            <person name="Shenoy N."/>
            <person name="Shirasu K."/>
            <person name="Sikhakolli U.R."/>
            <person name="Stueber K."/>
            <person name="Sukno S.A."/>
            <person name="Sweigard J.A."/>
            <person name="Takano Y."/>
            <person name="Takahara H."/>
            <person name="Trail F."/>
            <person name="van der Does H.C."/>
            <person name="Voll L.M."/>
            <person name="Will I."/>
            <person name="Young S."/>
            <person name="Zeng Q."/>
            <person name="Zhang J."/>
            <person name="Zhou S."/>
            <person name="Dickman M.B."/>
            <person name="Schulze-Lefert P."/>
            <person name="Ver Loren van Themaat E."/>
            <person name="Ma L.-J."/>
            <person name="Vaillancourt L.J."/>
        </authorList>
    </citation>
    <scope>NUCLEOTIDE SEQUENCE [LARGE SCALE GENOMIC DNA]</scope>
    <source>
        <strain evidence="2">M1.001 / M2 / FGSC 10212</strain>
    </source>
</reference>
<accession>E3Q6X1</accession>
<protein>
    <submittedName>
        <fullName evidence="1">Uncharacterized protein</fullName>
    </submittedName>
</protein>
<dbReference type="HOGENOM" id="CLU_1932502_0_0_1"/>
<sequence length="131" mass="14688">SGNNRLIIVHSLIVRAASYPRQAAGISDSEDCSKITKGICCQNRKEKSRFLPYRSLVVISFPLLSQLRSARRVDHQYAPRTSSAFSSKVVFRNGNTEVYGVEIKLSRKSEKKRQKSLLKKKTKIGGNCTLS</sequence>
<dbReference type="GeneID" id="24407794"/>
<dbReference type="Proteomes" id="UP000008782">
    <property type="component" value="Unassembled WGS sequence"/>
</dbReference>
<evidence type="ECO:0000313" key="1">
    <source>
        <dbReference type="EMBL" id="EFQ26609.1"/>
    </source>
</evidence>
<feature type="non-terminal residue" evidence="1">
    <location>
        <position position="1"/>
    </location>
</feature>